<dbReference type="Pfam" id="PF12412">
    <property type="entry name" value="DUF3667"/>
    <property type="match status" value="1"/>
</dbReference>
<proteinExistence type="predicted"/>
<dbReference type="AlphaFoldDB" id="A0A1K1R968"/>
<organism evidence="2 3">
    <name type="scientific">Cellulophaga fucicola</name>
    <dbReference type="NCBI Taxonomy" id="76595"/>
    <lineage>
        <taxon>Bacteria</taxon>
        <taxon>Pseudomonadati</taxon>
        <taxon>Bacteroidota</taxon>
        <taxon>Flavobacteriia</taxon>
        <taxon>Flavobacteriales</taxon>
        <taxon>Flavobacteriaceae</taxon>
        <taxon>Cellulophaga</taxon>
    </lineage>
</organism>
<feature type="transmembrane region" description="Helical" evidence="1">
    <location>
        <begin position="335"/>
        <end position="356"/>
    </location>
</feature>
<feature type="transmembrane region" description="Helical" evidence="1">
    <location>
        <begin position="77"/>
        <end position="99"/>
    </location>
</feature>
<dbReference type="Proteomes" id="UP000183257">
    <property type="component" value="Unassembled WGS sequence"/>
</dbReference>
<dbReference type="OrthoDB" id="1143019at2"/>
<reference evidence="3" key="1">
    <citation type="submission" date="2016-11" db="EMBL/GenBank/DDBJ databases">
        <authorList>
            <person name="Varghese N."/>
            <person name="Submissions S."/>
        </authorList>
    </citation>
    <scope>NUCLEOTIDE SEQUENCE [LARGE SCALE GENOMIC DNA]</scope>
    <source>
        <strain evidence="3">DSM 24786</strain>
    </source>
</reference>
<accession>A0A1K1R968</accession>
<keyword evidence="1" id="KW-1133">Transmembrane helix</keyword>
<keyword evidence="1" id="KW-0812">Transmembrane</keyword>
<dbReference type="InterPro" id="IPR022134">
    <property type="entry name" value="DUF3667"/>
</dbReference>
<feature type="transmembrane region" description="Helical" evidence="1">
    <location>
        <begin position="298"/>
        <end position="315"/>
    </location>
</feature>
<feature type="transmembrane region" description="Helical" evidence="1">
    <location>
        <begin position="270"/>
        <end position="292"/>
    </location>
</feature>
<dbReference type="STRING" id="76595.SAMN05660313_03417"/>
<feature type="transmembrane region" description="Helical" evidence="1">
    <location>
        <begin position="239"/>
        <end position="258"/>
    </location>
</feature>
<keyword evidence="1" id="KW-0472">Membrane</keyword>
<evidence type="ECO:0008006" key="4">
    <source>
        <dbReference type="Google" id="ProtNLM"/>
    </source>
</evidence>
<evidence type="ECO:0000256" key="1">
    <source>
        <dbReference type="SAM" id="Phobius"/>
    </source>
</evidence>
<sequence length="357" mass="41249">MPNSNTSCKNCENQFDETFQFCPYCGQKSNDKLTVGVLFSNTIKNYFSVDARFFRSFFPLLLKPGYLASKFIEGKRLLYLHPAQLYLFSSIVFFFFFSFKVSKQEQQIREGVKSEKTLQQTIDSINTLNSNDSLVAATVIDKLKKNKDKTGLNDEELAKLDSIIKGENYKGDDFMSFGFNESKVDSLIAINAPDSLITKEMGRKENAGYFTKKTYTQVLKLYRDNGSLANILHSFYDTIPIALFFLLPIFAFILKILFYNKGPFAYHLVFAFYYFSYLFSTFIILLLISFIWPNFPGSIQWLVILSTFIYLCIAVKKFYDHGWLLSFIKSSLATFIYFTIVIPIAVLLLLTFAFLFY</sequence>
<evidence type="ECO:0000313" key="2">
    <source>
        <dbReference type="EMBL" id="SFW68624.1"/>
    </source>
</evidence>
<protein>
    <recommendedName>
        <fullName evidence="4">DUF3667 domain-containing protein</fullName>
    </recommendedName>
</protein>
<gene>
    <name evidence="2" type="ORF">SAMN05660313_03417</name>
</gene>
<dbReference type="RefSeq" id="WP_072305028.1">
    <property type="nucleotide sequence ID" value="NZ_FPIY01000009.1"/>
</dbReference>
<dbReference type="EMBL" id="FPIY01000009">
    <property type="protein sequence ID" value="SFW68624.1"/>
    <property type="molecule type" value="Genomic_DNA"/>
</dbReference>
<name>A0A1K1R968_9FLAO</name>
<evidence type="ECO:0000313" key="3">
    <source>
        <dbReference type="Proteomes" id="UP000183257"/>
    </source>
</evidence>
<keyword evidence="3" id="KW-1185">Reference proteome</keyword>